<sequence length="472" mass="53660">MGGEENVTIFDVAADYTIHFPPTLAKSKGHGELELDMVINPIRGEQDPVTEKDNNALFYGTGGTGKTSIVRKLAYEADIYPLIEIKGSNLTPRKEDNEIGIDPLNKFIFTLCDIENVLEDDYGFSRDTANSEVRYILFVDEADNISTHNAIIEYTKLIFLKSCMEGISKDAQNPPVYRPGRLSNPLDFSWTLGDFKKEAERKPKKPTTEEIIPTITEAIDERLKELTEQLKQTKEEMSLQRNQYIGEFNQNITGDIIGVVFAVPTFGASMVLSPTARGLVGDVLGGGDDDGGEEIERLRKEREKDEKEVKKNDEEIRRLKTIIDDPNRSDEEKERAQGITNQEEQNKEAKKIWEICDKVYSLVYNVPEGVDPTEHYGFNHFKKVYERLKYLKNKSSQNQNSSNSSDYSLSNEIKGLISKNYHNFSADDLQRLAQKLLELSREYSESLNSNLKPYCDSLIETLQKLTDNAYET</sequence>
<protein>
    <submittedName>
        <fullName evidence="4">10837_t:CDS:1</fullName>
    </submittedName>
</protein>
<accession>A0A9N9BTR3</accession>
<evidence type="ECO:0000256" key="2">
    <source>
        <dbReference type="SAM" id="MobiDB-lite"/>
    </source>
</evidence>
<dbReference type="Pfam" id="PF00004">
    <property type="entry name" value="AAA"/>
    <property type="match status" value="1"/>
</dbReference>
<dbReference type="SMART" id="SM00382">
    <property type="entry name" value="AAA"/>
    <property type="match status" value="1"/>
</dbReference>
<dbReference type="AlphaFoldDB" id="A0A9N9BTR3"/>
<name>A0A9N9BTR3_9GLOM</name>
<gene>
    <name evidence="4" type="ORF">ALEPTO_LOCUS6992</name>
</gene>
<evidence type="ECO:0000313" key="4">
    <source>
        <dbReference type="EMBL" id="CAG8575024.1"/>
    </source>
</evidence>
<dbReference type="InterPro" id="IPR027417">
    <property type="entry name" value="P-loop_NTPase"/>
</dbReference>
<evidence type="ECO:0000256" key="1">
    <source>
        <dbReference type="SAM" id="Coils"/>
    </source>
</evidence>
<comment type="caution">
    <text evidence="4">The sequence shown here is derived from an EMBL/GenBank/DDBJ whole genome shotgun (WGS) entry which is preliminary data.</text>
</comment>
<organism evidence="4 5">
    <name type="scientific">Ambispora leptoticha</name>
    <dbReference type="NCBI Taxonomy" id="144679"/>
    <lineage>
        <taxon>Eukaryota</taxon>
        <taxon>Fungi</taxon>
        <taxon>Fungi incertae sedis</taxon>
        <taxon>Mucoromycota</taxon>
        <taxon>Glomeromycotina</taxon>
        <taxon>Glomeromycetes</taxon>
        <taxon>Archaeosporales</taxon>
        <taxon>Ambisporaceae</taxon>
        <taxon>Ambispora</taxon>
    </lineage>
</organism>
<dbReference type="GO" id="GO:0016887">
    <property type="term" value="F:ATP hydrolysis activity"/>
    <property type="evidence" value="ECO:0007669"/>
    <property type="project" value="InterPro"/>
</dbReference>
<reference evidence="4" key="1">
    <citation type="submission" date="2021-06" db="EMBL/GenBank/DDBJ databases">
        <authorList>
            <person name="Kallberg Y."/>
            <person name="Tangrot J."/>
            <person name="Rosling A."/>
        </authorList>
    </citation>
    <scope>NUCLEOTIDE SEQUENCE</scope>
    <source>
        <strain evidence="4">FL130A</strain>
    </source>
</reference>
<evidence type="ECO:0000313" key="5">
    <source>
        <dbReference type="Proteomes" id="UP000789508"/>
    </source>
</evidence>
<keyword evidence="5" id="KW-1185">Reference proteome</keyword>
<dbReference type="OrthoDB" id="2446464at2759"/>
<feature type="domain" description="AAA+ ATPase" evidence="3">
    <location>
        <begin position="52"/>
        <end position="286"/>
    </location>
</feature>
<feature type="coiled-coil region" evidence="1">
    <location>
        <begin position="216"/>
        <end position="243"/>
    </location>
</feature>
<feature type="compositionally biased region" description="Basic and acidic residues" evidence="2">
    <location>
        <begin position="320"/>
        <end position="336"/>
    </location>
</feature>
<dbReference type="Gene3D" id="3.40.50.300">
    <property type="entry name" value="P-loop containing nucleotide triphosphate hydrolases"/>
    <property type="match status" value="1"/>
</dbReference>
<dbReference type="EMBL" id="CAJVPS010002726">
    <property type="protein sequence ID" value="CAG8575024.1"/>
    <property type="molecule type" value="Genomic_DNA"/>
</dbReference>
<dbReference type="InterPro" id="IPR003593">
    <property type="entry name" value="AAA+_ATPase"/>
</dbReference>
<dbReference type="GO" id="GO:0005524">
    <property type="term" value="F:ATP binding"/>
    <property type="evidence" value="ECO:0007669"/>
    <property type="project" value="InterPro"/>
</dbReference>
<dbReference type="SUPFAM" id="SSF52540">
    <property type="entry name" value="P-loop containing nucleoside triphosphate hydrolases"/>
    <property type="match status" value="1"/>
</dbReference>
<dbReference type="Proteomes" id="UP000789508">
    <property type="component" value="Unassembled WGS sequence"/>
</dbReference>
<proteinExistence type="predicted"/>
<feature type="region of interest" description="Disordered" evidence="2">
    <location>
        <begin position="320"/>
        <end position="343"/>
    </location>
</feature>
<keyword evidence="1" id="KW-0175">Coiled coil</keyword>
<dbReference type="InterPro" id="IPR003959">
    <property type="entry name" value="ATPase_AAA_core"/>
</dbReference>
<evidence type="ECO:0000259" key="3">
    <source>
        <dbReference type="SMART" id="SM00382"/>
    </source>
</evidence>